<dbReference type="AlphaFoldDB" id="A0A921ZLT3"/>
<organism evidence="1 2">
    <name type="scientific">Manduca sexta</name>
    <name type="common">Tobacco hawkmoth</name>
    <name type="synonym">Tobacco hornworm</name>
    <dbReference type="NCBI Taxonomy" id="7130"/>
    <lineage>
        <taxon>Eukaryota</taxon>
        <taxon>Metazoa</taxon>
        <taxon>Ecdysozoa</taxon>
        <taxon>Arthropoda</taxon>
        <taxon>Hexapoda</taxon>
        <taxon>Insecta</taxon>
        <taxon>Pterygota</taxon>
        <taxon>Neoptera</taxon>
        <taxon>Endopterygota</taxon>
        <taxon>Lepidoptera</taxon>
        <taxon>Glossata</taxon>
        <taxon>Ditrysia</taxon>
        <taxon>Bombycoidea</taxon>
        <taxon>Sphingidae</taxon>
        <taxon>Sphinginae</taxon>
        <taxon>Sphingini</taxon>
        <taxon>Manduca</taxon>
    </lineage>
</organism>
<protein>
    <submittedName>
        <fullName evidence="1">Uncharacterized protein</fullName>
    </submittedName>
</protein>
<dbReference type="EMBL" id="JH668643">
    <property type="protein sequence ID" value="KAG6459896.1"/>
    <property type="molecule type" value="Genomic_DNA"/>
</dbReference>
<comment type="caution">
    <text evidence="1">The sequence shown here is derived from an EMBL/GenBank/DDBJ whole genome shotgun (WGS) entry which is preliminary data.</text>
</comment>
<proteinExistence type="predicted"/>
<sequence>MTVSQIAMEIEYNKETNIKPEVILRLREWLQKQAHMPHDHITELDIILAYHCCDCDAEITKRVIDLNFTARTLFSFYQNREINYSLETALHTWLVTPLDAATNKGYRPIYCQLLDANPDKFVYGDVVK</sequence>
<gene>
    <name evidence="1" type="ORF">O3G_MSEX011668</name>
</gene>
<evidence type="ECO:0000313" key="2">
    <source>
        <dbReference type="Proteomes" id="UP000791440"/>
    </source>
</evidence>
<dbReference type="Proteomes" id="UP000791440">
    <property type="component" value="Unassembled WGS sequence"/>
</dbReference>
<keyword evidence="2" id="KW-1185">Reference proteome</keyword>
<reference evidence="1" key="2">
    <citation type="submission" date="2020-12" db="EMBL/GenBank/DDBJ databases">
        <authorList>
            <person name="Kanost M."/>
        </authorList>
    </citation>
    <scope>NUCLEOTIDE SEQUENCE</scope>
</reference>
<evidence type="ECO:0000313" key="1">
    <source>
        <dbReference type="EMBL" id="KAG6459896.1"/>
    </source>
</evidence>
<reference evidence="1" key="1">
    <citation type="journal article" date="2016" name="Insect Biochem. Mol. Biol.">
        <title>Multifaceted biological insights from a draft genome sequence of the tobacco hornworm moth, Manduca sexta.</title>
        <authorList>
            <person name="Kanost M.R."/>
            <person name="Arrese E.L."/>
            <person name="Cao X."/>
            <person name="Chen Y.R."/>
            <person name="Chellapilla S."/>
            <person name="Goldsmith M.R."/>
            <person name="Grosse-Wilde E."/>
            <person name="Heckel D.G."/>
            <person name="Herndon N."/>
            <person name="Jiang H."/>
            <person name="Papanicolaou A."/>
            <person name="Qu J."/>
            <person name="Soulages J.L."/>
            <person name="Vogel H."/>
            <person name="Walters J."/>
            <person name="Waterhouse R.M."/>
            <person name="Ahn S.J."/>
            <person name="Almeida F.C."/>
            <person name="An C."/>
            <person name="Aqrawi P."/>
            <person name="Bretschneider A."/>
            <person name="Bryant W.B."/>
            <person name="Bucks S."/>
            <person name="Chao H."/>
            <person name="Chevignon G."/>
            <person name="Christen J.M."/>
            <person name="Clarke D.F."/>
            <person name="Dittmer N.T."/>
            <person name="Ferguson L.C.F."/>
            <person name="Garavelou S."/>
            <person name="Gordon K.H.J."/>
            <person name="Gunaratna R.T."/>
            <person name="Han Y."/>
            <person name="Hauser F."/>
            <person name="He Y."/>
            <person name="Heidel-Fischer H."/>
            <person name="Hirsh A."/>
            <person name="Hu Y."/>
            <person name="Jiang H."/>
            <person name="Kalra D."/>
            <person name="Klinner C."/>
            <person name="Konig C."/>
            <person name="Kovar C."/>
            <person name="Kroll A.R."/>
            <person name="Kuwar S.S."/>
            <person name="Lee S.L."/>
            <person name="Lehman R."/>
            <person name="Li K."/>
            <person name="Li Z."/>
            <person name="Liang H."/>
            <person name="Lovelace S."/>
            <person name="Lu Z."/>
            <person name="Mansfield J.H."/>
            <person name="McCulloch K.J."/>
            <person name="Mathew T."/>
            <person name="Morton B."/>
            <person name="Muzny D.M."/>
            <person name="Neunemann D."/>
            <person name="Ongeri F."/>
            <person name="Pauchet Y."/>
            <person name="Pu L.L."/>
            <person name="Pyrousis I."/>
            <person name="Rao X.J."/>
            <person name="Redding A."/>
            <person name="Roesel C."/>
            <person name="Sanchez-Gracia A."/>
            <person name="Schaack S."/>
            <person name="Shukla A."/>
            <person name="Tetreau G."/>
            <person name="Wang Y."/>
            <person name="Xiong G.H."/>
            <person name="Traut W."/>
            <person name="Walsh T.K."/>
            <person name="Worley K.C."/>
            <person name="Wu D."/>
            <person name="Wu W."/>
            <person name="Wu Y.Q."/>
            <person name="Zhang X."/>
            <person name="Zou Z."/>
            <person name="Zucker H."/>
            <person name="Briscoe A.D."/>
            <person name="Burmester T."/>
            <person name="Clem R.J."/>
            <person name="Feyereisen R."/>
            <person name="Grimmelikhuijzen C.J.P."/>
            <person name="Hamodrakas S.J."/>
            <person name="Hansson B.S."/>
            <person name="Huguet E."/>
            <person name="Jermiin L.S."/>
            <person name="Lan Q."/>
            <person name="Lehman H.K."/>
            <person name="Lorenzen M."/>
            <person name="Merzendorfer H."/>
            <person name="Michalopoulos I."/>
            <person name="Morton D.B."/>
            <person name="Muthukrishnan S."/>
            <person name="Oakeshott J.G."/>
            <person name="Palmer W."/>
            <person name="Park Y."/>
            <person name="Passarelli A.L."/>
            <person name="Rozas J."/>
            <person name="Schwartz L.M."/>
            <person name="Smith W."/>
            <person name="Southgate A."/>
            <person name="Vilcinskas A."/>
            <person name="Vogt R."/>
            <person name="Wang P."/>
            <person name="Werren J."/>
            <person name="Yu X.Q."/>
            <person name="Zhou J.J."/>
            <person name="Brown S.J."/>
            <person name="Scherer S.E."/>
            <person name="Richards S."/>
            <person name="Blissard G.W."/>
        </authorList>
    </citation>
    <scope>NUCLEOTIDE SEQUENCE</scope>
</reference>
<name>A0A921ZLT3_MANSE</name>
<accession>A0A921ZLT3</accession>